<dbReference type="Pfam" id="PF01223">
    <property type="entry name" value="Endonuclease_NS"/>
    <property type="match status" value="1"/>
</dbReference>
<dbReference type="InterPro" id="IPR040255">
    <property type="entry name" value="Non-specific_endonuclease"/>
</dbReference>
<dbReference type="PANTHER" id="PTHR13966:SF17">
    <property type="entry name" value="ENDONUCLEASE-RELATED"/>
    <property type="match status" value="1"/>
</dbReference>
<evidence type="ECO:0000256" key="6">
    <source>
        <dbReference type="SAM" id="SignalP"/>
    </source>
</evidence>
<feature type="signal peptide" evidence="6">
    <location>
        <begin position="1"/>
        <end position="20"/>
    </location>
</feature>
<organism evidence="9 10">
    <name type="scientific">Nezara viridula</name>
    <name type="common">Southern green stink bug</name>
    <name type="synonym">Cimex viridulus</name>
    <dbReference type="NCBI Taxonomy" id="85310"/>
    <lineage>
        <taxon>Eukaryota</taxon>
        <taxon>Metazoa</taxon>
        <taxon>Ecdysozoa</taxon>
        <taxon>Arthropoda</taxon>
        <taxon>Hexapoda</taxon>
        <taxon>Insecta</taxon>
        <taxon>Pterygota</taxon>
        <taxon>Neoptera</taxon>
        <taxon>Paraneoptera</taxon>
        <taxon>Hemiptera</taxon>
        <taxon>Heteroptera</taxon>
        <taxon>Panheteroptera</taxon>
        <taxon>Pentatomomorpha</taxon>
        <taxon>Pentatomoidea</taxon>
        <taxon>Pentatomidae</taxon>
        <taxon>Pentatominae</taxon>
        <taxon>Nezara</taxon>
    </lineage>
</organism>
<evidence type="ECO:0000313" key="10">
    <source>
        <dbReference type="Proteomes" id="UP001152798"/>
    </source>
</evidence>
<evidence type="ECO:0000256" key="3">
    <source>
        <dbReference type="ARBA" id="ARBA00022759"/>
    </source>
</evidence>
<accession>A0A9P0HLX6</accession>
<dbReference type="GO" id="GO:0005634">
    <property type="term" value="C:nucleus"/>
    <property type="evidence" value="ECO:0007669"/>
    <property type="project" value="TreeGrafter"/>
</dbReference>
<dbReference type="OrthoDB" id="5960141at2759"/>
<feature type="domain" description="DNA/RNA non-specific endonuclease/pyrophosphatase/phosphodiesterase" evidence="8">
    <location>
        <begin position="180"/>
        <end position="417"/>
    </location>
</feature>
<evidence type="ECO:0000256" key="1">
    <source>
        <dbReference type="ARBA" id="ARBA00010052"/>
    </source>
</evidence>
<dbReference type="SMART" id="SM00477">
    <property type="entry name" value="NUC"/>
    <property type="match status" value="1"/>
</dbReference>
<reference evidence="9" key="1">
    <citation type="submission" date="2022-01" db="EMBL/GenBank/DDBJ databases">
        <authorList>
            <person name="King R."/>
        </authorList>
    </citation>
    <scope>NUCLEOTIDE SEQUENCE</scope>
</reference>
<protein>
    <submittedName>
        <fullName evidence="9">Uncharacterized protein</fullName>
    </submittedName>
</protein>
<dbReference type="InterPro" id="IPR044925">
    <property type="entry name" value="His-Me_finger_sf"/>
</dbReference>
<dbReference type="SMART" id="SM00892">
    <property type="entry name" value="Endonuclease_NS"/>
    <property type="match status" value="1"/>
</dbReference>
<proteinExistence type="inferred from homology"/>
<keyword evidence="3" id="KW-0378">Hydrolase</keyword>
<evidence type="ECO:0000259" key="8">
    <source>
        <dbReference type="SMART" id="SM00892"/>
    </source>
</evidence>
<evidence type="ECO:0000259" key="7">
    <source>
        <dbReference type="SMART" id="SM00477"/>
    </source>
</evidence>
<dbReference type="Gene3D" id="3.40.570.10">
    <property type="entry name" value="Extracellular Endonuclease, subunit A"/>
    <property type="match status" value="1"/>
</dbReference>
<dbReference type="GO" id="GO:0005743">
    <property type="term" value="C:mitochondrial inner membrane"/>
    <property type="evidence" value="ECO:0007669"/>
    <property type="project" value="TreeGrafter"/>
</dbReference>
<dbReference type="GO" id="GO:0003676">
    <property type="term" value="F:nucleic acid binding"/>
    <property type="evidence" value="ECO:0007669"/>
    <property type="project" value="InterPro"/>
</dbReference>
<dbReference type="InterPro" id="IPR001604">
    <property type="entry name" value="Endo_G_ENPP1-like_dom"/>
</dbReference>
<dbReference type="SUPFAM" id="SSF54060">
    <property type="entry name" value="His-Me finger endonucleases"/>
    <property type="match status" value="1"/>
</dbReference>
<dbReference type="GO" id="GO:0004521">
    <property type="term" value="F:RNA endonuclease activity"/>
    <property type="evidence" value="ECO:0007669"/>
    <property type="project" value="TreeGrafter"/>
</dbReference>
<comment type="similarity">
    <text evidence="1">Belongs to the DNA/RNA non-specific endonuclease family.</text>
</comment>
<dbReference type="PANTHER" id="PTHR13966">
    <property type="entry name" value="ENDONUCLEASE RELATED"/>
    <property type="match status" value="1"/>
</dbReference>
<dbReference type="GO" id="GO:0006309">
    <property type="term" value="P:apoptotic DNA fragmentation"/>
    <property type="evidence" value="ECO:0007669"/>
    <property type="project" value="TreeGrafter"/>
</dbReference>
<evidence type="ECO:0000256" key="5">
    <source>
        <dbReference type="PIRSR" id="PIRSR640255-2"/>
    </source>
</evidence>
<feature type="chain" id="PRO_5040448641" evidence="6">
    <location>
        <begin position="21"/>
        <end position="437"/>
    </location>
</feature>
<feature type="binding site" evidence="5">
    <location>
        <position position="301"/>
    </location>
    <ligand>
        <name>Mg(2+)</name>
        <dbReference type="ChEBI" id="CHEBI:18420"/>
        <note>catalytic</note>
    </ligand>
</feature>
<dbReference type="AlphaFoldDB" id="A0A9P0HLX6"/>
<feature type="domain" description="ENPP1-3/EXOG-like endonuclease/phosphodiesterase" evidence="7">
    <location>
        <begin position="234"/>
        <end position="403"/>
    </location>
</feature>
<dbReference type="InterPro" id="IPR020821">
    <property type="entry name" value="ENPP1-3/EXOG-like_nuc-like"/>
</dbReference>
<keyword evidence="5" id="KW-0479">Metal-binding</keyword>
<keyword evidence="2" id="KW-0540">Nuclease</keyword>
<dbReference type="EMBL" id="OV725082">
    <property type="protein sequence ID" value="CAH1404431.1"/>
    <property type="molecule type" value="Genomic_DNA"/>
</dbReference>
<evidence type="ECO:0000256" key="2">
    <source>
        <dbReference type="ARBA" id="ARBA00022722"/>
    </source>
</evidence>
<dbReference type="GO" id="GO:0046872">
    <property type="term" value="F:metal ion binding"/>
    <property type="evidence" value="ECO:0007669"/>
    <property type="project" value="UniProtKB-KW"/>
</dbReference>
<dbReference type="GO" id="GO:0000014">
    <property type="term" value="F:single-stranded DNA endodeoxyribonuclease activity"/>
    <property type="evidence" value="ECO:0007669"/>
    <property type="project" value="TreeGrafter"/>
</dbReference>
<keyword evidence="6" id="KW-0732">Signal</keyword>
<gene>
    <name evidence="9" type="ORF">NEZAVI_LOCUS12840</name>
</gene>
<feature type="active site" description="Proton acceptor" evidence="4">
    <location>
        <position position="271"/>
    </location>
</feature>
<evidence type="ECO:0000256" key="4">
    <source>
        <dbReference type="PIRSR" id="PIRSR640255-1"/>
    </source>
</evidence>
<keyword evidence="10" id="KW-1185">Reference proteome</keyword>
<dbReference type="InterPro" id="IPR044929">
    <property type="entry name" value="DNA/RNA_non-sp_Endonuclease_sf"/>
</dbReference>
<evidence type="ECO:0000313" key="9">
    <source>
        <dbReference type="EMBL" id="CAH1404431.1"/>
    </source>
</evidence>
<name>A0A9P0HLX6_NEZVI</name>
<keyword evidence="3" id="KW-0255">Endonuclease</keyword>
<dbReference type="Proteomes" id="UP001152798">
    <property type="component" value="Chromosome 6"/>
</dbReference>
<sequence length="437" mass="48222">MNTPHFACVLLCCIVVAVEGRSVGIFDYDFWFNREETTDSPENEFKNKEDITTGGACILDLNTDLPKKNEPLFLQRSPSGSLDLVLPEMEGKRGVIALREGEQILISCPGKKNHLAITNSEASGASCKAGKTLSIDGSDYSSQDLDCSSRAGSTTRPTQKKCAGGKGIIVELGFDVEDSWIPMIETCHDVENSNSFYSVHTIHGAIMGGKVYRTTARPLFARGDSIFFKGFNPEHAYAQKNQKDVLARELGAANANKYLLSQKTFFLARGHLAPDADFLFSAHQFLTYFYVNVAPQWQSINAGHWLKVEDNTRKIAKSLGADLQVVTGTEGVLTLPAARGVKEIKLQGSRLPVPNHFWKVLRNTQDDSCIAFVSTNNPFLTSPPKTLCKDICAESKWPKLQDDLSKGYVYCCRYEDLKQAVPEMPNLTCKSVLRGDA</sequence>